<gene>
    <name evidence="2" type="ORF">ACFFGE_04380</name>
</gene>
<dbReference type="RefSeq" id="WP_376834657.1">
    <property type="nucleotide sequence ID" value="NZ_JBHLSW010000003.1"/>
</dbReference>
<evidence type="ECO:0000313" key="2">
    <source>
        <dbReference type="EMBL" id="MFC0633114.1"/>
    </source>
</evidence>
<reference evidence="2 3" key="1">
    <citation type="submission" date="2024-09" db="EMBL/GenBank/DDBJ databases">
        <authorList>
            <person name="Sun Q."/>
            <person name="Mori K."/>
        </authorList>
    </citation>
    <scope>NUCLEOTIDE SEQUENCE [LARGE SCALE GENOMIC DNA]</scope>
    <source>
        <strain evidence="2 3">NCAIM B.02621</strain>
    </source>
</reference>
<feature type="transmembrane region" description="Helical" evidence="1">
    <location>
        <begin position="26"/>
        <end position="47"/>
    </location>
</feature>
<organism evidence="2 3">
    <name type="scientific">Brevundimonas balnearis</name>
    <dbReference type="NCBI Taxonomy" id="1572858"/>
    <lineage>
        <taxon>Bacteria</taxon>
        <taxon>Pseudomonadati</taxon>
        <taxon>Pseudomonadota</taxon>
        <taxon>Alphaproteobacteria</taxon>
        <taxon>Caulobacterales</taxon>
        <taxon>Caulobacteraceae</taxon>
        <taxon>Brevundimonas</taxon>
    </lineage>
</organism>
<evidence type="ECO:0000256" key="1">
    <source>
        <dbReference type="SAM" id="Phobius"/>
    </source>
</evidence>
<sequence length="54" mass="5872">MRIRDIIEPRPPAEPGVQPGPLWRRLAWFAGLSLAAAAVTAVVAYTLRALPFMG</sequence>
<keyword evidence="1" id="KW-1133">Transmembrane helix</keyword>
<name>A0ABV6R0H3_9CAUL</name>
<evidence type="ECO:0008006" key="4">
    <source>
        <dbReference type="Google" id="ProtNLM"/>
    </source>
</evidence>
<evidence type="ECO:0000313" key="3">
    <source>
        <dbReference type="Proteomes" id="UP001589906"/>
    </source>
</evidence>
<accession>A0ABV6R0H3</accession>
<proteinExistence type="predicted"/>
<keyword evidence="3" id="KW-1185">Reference proteome</keyword>
<keyword evidence="1" id="KW-0812">Transmembrane</keyword>
<dbReference type="EMBL" id="JBHLSW010000003">
    <property type="protein sequence ID" value="MFC0633114.1"/>
    <property type="molecule type" value="Genomic_DNA"/>
</dbReference>
<comment type="caution">
    <text evidence="2">The sequence shown here is derived from an EMBL/GenBank/DDBJ whole genome shotgun (WGS) entry which is preliminary data.</text>
</comment>
<dbReference type="Proteomes" id="UP001589906">
    <property type="component" value="Unassembled WGS sequence"/>
</dbReference>
<keyword evidence="1" id="KW-0472">Membrane</keyword>
<protein>
    <recommendedName>
        <fullName evidence="4">DUF2474 domain-containing protein</fullName>
    </recommendedName>
</protein>